<accession>A0A8X8Z4X4</accession>
<dbReference type="InterPro" id="IPR011990">
    <property type="entry name" value="TPR-like_helical_dom_sf"/>
</dbReference>
<evidence type="ECO:0000313" key="4">
    <source>
        <dbReference type="Proteomes" id="UP000298416"/>
    </source>
</evidence>
<dbReference type="NCBIfam" id="TIGR00756">
    <property type="entry name" value="PPR"/>
    <property type="match status" value="1"/>
</dbReference>
<dbReference type="InterPro" id="IPR055336">
    <property type="entry name" value="At4g00755-like"/>
</dbReference>
<name>A0A8X8Z4X4_SALSN</name>
<reference evidence="3" key="2">
    <citation type="submission" date="2020-08" db="EMBL/GenBank/DDBJ databases">
        <title>Plant Genome Project.</title>
        <authorList>
            <person name="Zhang R.-G."/>
        </authorList>
    </citation>
    <scope>NUCLEOTIDE SEQUENCE</scope>
    <source>
        <strain evidence="3">Huo1</strain>
        <tissue evidence="3">Leaf</tissue>
    </source>
</reference>
<dbReference type="Proteomes" id="UP000298416">
    <property type="component" value="Unassembled WGS sequence"/>
</dbReference>
<dbReference type="PANTHER" id="PTHR39741">
    <property type="entry name" value="F-BOX DOMAIN CONTAINING PROTEIN, EXPRESSED"/>
    <property type="match status" value="1"/>
</dbReference>
<feature type="repeat" description="PPR" evidence="2">
    <location>
        <begin position="9"/>
        <end position="43"/>
    </location>
</feature>
<keyword evidence="4" id="KW-1185">Reference proteome</keyword>
<dbReference type="InterPro" id="IPR002885">
    <property type="entry name" value="PPR_rpt"/>
</dbReference>
<organism evidence="3">
    <name type="scientific">Salvia splendens</name>
    <name type="common">Scarlet sage</name>
    <dbReference type="NCBI Taxonomy" id="180675"/>
    <lineage>
        <taxon>Eukaryota</taxon>
        <taxon>Viridiplantae</taxon>
        <taxon>Streptophyta</taxon>
        <taxon>Embryophyta</taxon>
        <taxon>Tracheophyta</taxon>
        <taxon>Spermatophyta</taxon>
        <taxon>Magnoliopsida</taxon>
        <taxon>eudicotyledons</taxon>
        <taxon>Gunneridae</taxon>
        <taxon>Pentapetalae</taxon>
        <taxon>asterids</taxon>
        <taxon>lamiids</taxon>
        <taxon>Lamiales</taxon>
        <taxon>Lamiaceae</taxon>
        <taxon>Nepetoideae</taxon>
        <taxon>Mentheae</taxon>
        <taxon>Salviinae</taxon>
        <taxon>Salvia</taxon>
        <taxon>Salvia subgen. Calosphace</taxon>
        <taxon>core Calosphace</taxon>
    </lineage>
</organism>
<sequence length="434" mass="48548">MKSIGYTPDCGTCNYLFRTLSKIDQFEEAVEVLKGMGRAGCVPDCDSYGGLIAELSEARKVDAVAEVVREMMLERCDFGFGDADIDLTGANGCLITYAFCGVDFSAVIANGLCKELCLRKCPEAASFARVVVTKEFVEPRGTAVEGSGDLACLEREHRVYASLGGELVTSGKESCITDAVCASSTDNYPHESIKNTLEPSDRIGHRASYWSSKGATDPSASETLIYKLASQLCLITELRVHPFQAYFQFGFPIYSPKAVRFHMGYSKDPLEIDDEEEDEFMDVKEYHDDMFVWTYSSPEFPMAQDNFLQKFKLPKPILCIGGILKVELLGRLQTQEMDGLYYICINHVQVMGRSLSPVFDVEMIGDEGKCTLKYNPVMRYTFPSVDISETESSSRSHFHRFSESIRSWEQLILNTFRGAGPLIDDYDSDNEYLN</sequence>
<comment type="caution">
    <text evidence="3">The sequence shown here is derived from an EMBL/GenBank/DDBJ whole genome shotgun (WGS) entry which is preliminary data.</text>
</comment>
<evidence type="ECO:0000256" key="2">
    <source>
        <dbReference type="PROSITE-ProRule" id="PRU00708"/>
    </source>
</evidence>
<dbReference type="PANTHER" id="PTHR39741:SF2">
    <property type="entry name" value="F-BOX DOMAIN-CONTAINING PROTEIN"/>
    <property type="match status" value="1"/>
</dbReference>
<protein>
    <submittedName>
        <fullName evidence="3">Uncharacterized protein</fullName>
    </submittedName>
</protein>
<reference evidence="3" key="1">
    <citation type="submission" date="2018-01" db="EMBL/GenBank/DDBJ databases">
        <authorList>
            <person name="Mao J.F."/>
        </authorList>
    </citation>
    <scope>NUCLEOTIDE SEQUENCE</scope>
    <source>
        <strain evidence="3">Huo1</strain>
        <tissue evidence="3">Leaf</tissue>
    </source>
</reference>
<evidence type="ECO:0000256" key="1">
    <source>
        <dbReference type="ARBA" id="ARBA00022737"/>
    </source>
</evidence>
<evidence type="ECO:0000313" key="3">
    <source>
        <dbReference type="EMBL" id="KAG6391946.1"/>
    </source>
</evidence>
<proteinExistence type="predicted"/>
<dbReference type="AlphaFoldDB" id="A0A8X8Z4X4"/>
<dbReference type="Gene3D" id="1.25.40.10">
    <property type="entry name" value="Tetratricopeptide repeat domain"/>
    <property type="match status" value="1"/>
</dbReference>
<gene>
    <name evidence="3" type="ORF">SASPL_149710</name>
</gene>
<dbReference type="EMBL" id="PNBA02000019">
    <property type="protein sequence ID" value="KAG6391946.1"/>
    <property type="molecule type" value="Genomic_DNA"/>
</dbReference>
<dbReference type="PROSITE" id="PS51375">
    <property type="entry name" value="PPR"/>
    <property type="match status" value="1"/>
</dbReference>
<keyword evidence="1" id="KW-0677">Repeat</keyword>